<dbReference type="Proteomes" id="UP000501168">
    <property type="component" value="Chromosome"/>
</dbReference>
<dbReference type="PANTHER" id="PTHR43194">
    <property type="entry name" value="HYDROLASE ALPHA/BETA FOLD FAMILY"/>
    <property type="match status" value="1"/>
</dbReference>
<dbReference type="KEGG" id="orb:IPMB12_06795"/>
<evidence type="ECO:0000259" key="2">
    <source>
        <dbReference type="Pfam" id="PF12697"/>
    </source>
</evidence>
<dbReference type="GO" id="GO:0016787">
    <property type="term" value="F:hydrolase activity"/>
    <property type="evidence" value="ECO:0007669"/>
    <property type="project" value="UniProtKB-KW"/>
</dbReference>
<proteinExistence type="predicted"/>
<reference evidence="3 4" key="1">
    <citation type="submission" date="2020-03" db="EMBL/GenBank/DDBJ databases">
        <title>Complete genome sequence of Orbus sp. IPMB12 (BCRC 80908).</title>
        <authorList>
            <person name="Lo W.-S."/>
            <person name="Chang T.-H."/>
            <person name="Kuo C.-H."/>
        </authorList>
    </citation>
    <scope>NUCLEOTIDE SEQUENCE [LARGE SCALE GENOMIC DNA]</scope>
    <source>
        <strain evidence="3 4">IPMB12</strain>
    </source>
</reference>
<gene>
    <name evidence="3" type="ORF">IPMB12_06795</name>
</gene>
<dbReference type="RefSeq" id="WP_166916219.1">
    <property type="nucleotide sequence ID" value="NZ_CP050253.1"/>
</dbReference>
<evidence type="ECO:0000313" key="3">
    <source>
        <dbReference type="EMBL" id="QIQ21421.1"/>
    </source>
</evidence>
<protein>
    <submittedName>
        <fullName evidence="3">Alpha/beta hydrolase</fullName>
    </submittedName>
</protein>
<dbReference type="Pfam" id="PF12697">
    <property type="entry name" value="Abhydrolase_6"/>
    <property type="match status" value="1"/>
</dbReference>
<feature type="chain" id="PRO_5026112744" evidence="1">
    <location>
        <begin position="37"/>
        <end position="303"/>
    </location>
</feature>
<dbReference type="InterPro" id="IPR050228">
    <property type="entry name" value="Carboxylesterase_BioH"/>
</dbReference>
<dbReference type="InterPro" id="IPR029058">
    <property type="entry name" value="AB_hydrolase_fold"/>
</dbReference>
<dbReference type="InParanoid" id="A0A6G9IB19"/>
<dbReference type="InterPro" id="IPR000073">
    <property type="entry name" value="AB_hydrolase_1"/>
</dbReference>
<dbReference type="PANTHER" id="PTHR43194:SF2">
    <property type="entry name" value="PEROXISOMAL MEMBRANE PROTEIN LPX1"/>
    <property type="match status" value="1"/>
</dbReference>
<keyword evidence="1" id="KW-0732">Signal</keyword>
<dbReference type="EMBL" id="CP050253">
    <property type="protein sequence ID" value="QIQ21421.1"/>
    <property type="molecule type" value="Genomic_DNA"/>
</dbReference>
<dbReference type="AlphaFoldDB" id="A0A6G9IB19"/>
<keyword evidence="4" id="KW-1185">Reference proteome</keyword>
<accession>A0A6G9IB19</accession>
<keyword evidence="3" id="KW-0378">Hydrolase</keyword>
<feature type="domain" description="AB hydrolase-1" evidence="2">
    <location>
        <begin position="67"/>
        <end position="293"/>
    </location>
</feature>
<dbReference type="SUPFAM" id="SSF53474">
    <property type="entry name" value="alpha/beta-Hydrolases"/>
    <property type="match status" value="1"/>
</dbReference>
<name>A0A6G9IB19_9GAMM</name>
<sequence>MKFIFNHNYSSALTAKMMRFVAVFLFSMLFLSPASANELSHEIVSESIENHQLSIPYSVSGHGNTAVIFIHGFMDAGNVWEPVISKLHAQDYQFVTLDLPFMGAMSTMQGQVSLETISSAVTGVVDKLDMPVILVGQSMGAQIAELVANARPEKVKGIVFVAPVPLSGLPVSEEFMSSMQAMANNETLQRQFRQQQFSHIDPATLEKIVVNGTQITAKNIVELINAWSKGHPAGSKPALSTAPVLIIGGADDPVCTPEVLTSLVSPRFALETTIFLPEAGHWLHIDHSDDVAKEIDHFLVNIQ</sequence>
<dbReference type="Gene3D" id="3.40.50.1820">
    <property type="entry name" value="alpha/beta hydrolase"/>
    <property type="match status" value="1"/>
</dbReference>
<evidence type="ECO:0000313" key="4">
    <source>
        <dbReference type="Proteomes" id="UP000501168"/>
    </source>
</evidence>
<organism evidence="3 4">
    <name type="scientific">Zophobihabitans entericus</name>
    <dbReference type="NCBI Taxonomy" id="1635327"/>
    <lineage>
        <taxon>Bacteria</taxon>
        <taxon>Pseudomonadati</taxon>
        <taxon>Pseudomonadota</taxon>
        <taxon>Gammaproteobacteria</taxon>
        <taxon>Orbales</taxon>
        <taxon>Orbaceae</taxon>
        <taxon>Zophobihabitans</taxon>
    </lineage>
</organism>
<evidence type="ECO:0000256" key="1">
    <source>
        <dbReference type="SAM" id="SignalP"/>
    </source>
</evidence>
<feature type="signal peptide" evidence="1">
    <location>
        <begin position="1"/>
        <end position="36"/>
    </location>
</feature>